<dbReference type="Pfam" id="PF00582">
    <property type="entry name" value="Usp"/>
    <property type="match status" value="1"/>
</dbReference>
<evidence type="ECO:0000256" key="1">
    <source>
        <dbReference type="SAM" id="MobiDB-lite"/>
    </source>
</evidence>
<feature type="compositionally biased region" description="Low complexity" evidence="1">
    <location>
        <begin position="1"/>
        <end position="15"/>
    </location>
</feature>
<dbReference type="WBParaSite" id="maker-uti_cns_0011441-snap-gene-0.6-mRNA-1">
    <property type="protein sequence ID" value="maker-uti_cns_0011441-snap-gene-0.6-mRNA-1"/>
    <property type="gene ID" value="maker-uti_cns_0011441-snap-gene-0.6"/>
</dbReference>
<evidence type="ECO:0000313" key="4">
    <source>
        <dbReference type="WBParaSite" id="maker-uti_cns_0011441-snap-gene-0.6-mRNA-1"/>
    </source>
</evidence>
<dbReference type="SUPFAM" id="SSF52402">
    <property type="entry name" value="Adenine nucleotide alpha hydrolases-like"/>
    <property type="match status" value="1"/>
</dbReference>
<dbReference type="WBParaSite" id="maker-uti_cns_0011562-snap-gene-0.6-mRNA-1">
    <property type="protein sequence ID" value="maker-uti_cns_0011562-snap-gene-0.6-mRNA-1"/>
    <property type="gene ID" value="maker-uti_cns_0011562-snap-gene-0.6"/>
</dbReference>
<dbReference type="PANTHER" id="PTHR46989">
    <property type="entry name" value="USP DOMAIN-CONTAINING PROTEIN"/>
    <property type="match status" value="1"/>
</dbReference>
<dbReference type="InterPro" id="IPR006015">
    <property type="entry name" value="Universal_stress_UspA"/>
</dbReference>
<dbReference type="InterPro" id="IPR006016">
    <property type="entry name" value="UspA"/>
</dbReference>
<keyword evidence="3" id="KW-1185">Reference proteome</keyword>
<sequence>MSSSTSSMSSVASSSQQLAEPPASRRILLPVDGSKHSDRAVSWFLANLYRPGDFAVLAFVLEPPHRAPTEPHLSSVGDDFVQEGNRAYSEGLKEAARLKAKFYQACREAGELVGSKAGDTLVRYVEESSISCVVIGSRGLGKLRRTFLGSVSEHLLHNAGCAVIVCPGKKSKKESTAAEAAAAAAMPNGK</sequence>
<reference evidence="4 5" key="1">
    <citation type="submission" date="2016-11" db="UniProtKB">
        <authorList>
            <consortium name="WormBaseParasite"/>
        </authorList>
    </citation>
    <scope>IDENTIFICATION</scope>
</reference>
<feature type="domain" description="UspA" evidence="2">
    <location>
        <begin position="25"/>
        <end position="167"/>
    </location>
</feature>
<dbReference type="PRINTS" id="PR01438">
    <property type="entry name" value="UNVRSLSTRESS"/>
</dbReference>
<accession>A0A1I8ICK9</accession>
<evidence type="ECO:0000313" key="3">
    <source>
        <dbReference type="Proteomes" id="UP000095280"/>
    </source>
</evidence>
<dbReference type="CDD" id="cd23659">
    <property type="entry name" value="USP_At3g01520-like"/>
    <property type="match status" value="1"/>
</dbReference>
<name>A0A1I8ICK9_9PLAT</name>
<feature type="region of interest" description="Disordered" evidence="1">
    <location>
        <begin position="1"/>
        <end position="26"/>
    </location>
</feature>
<dbReference type="AlphaFoldDB" id="A0A1I8ICK9"/>
<evidence type="ECO:0000259" key="2">
    <source>
        <dbReference type="Pfam" id="PF00582"/>
    </source>
</evidence>
<dbReference type="Gene3D" id="3.40.50.620">
    <property type="entry name" value="HUPs"/>
    <property type="match status" value="1"/>
</dbReference>
<organism evidence="3 4">
    <name type="scientific">Macrostomum lignano</name>
    <dbReference type="NCBI Taxonomy" id="282301"/>
    <lineage>
        <taxon>Eukaryota</taxon>
        <taxon>Metazoa</taxon>
        <taxon>Spiralia</taxon>
        <taxon>Lophotrochozoa</taxon>
        <taxon>Platyhelminthes</taxon>
        <taxon>Rhabditophora</taxon>
        <taxon>Macrostomorpha</taxon>
        <taxon>Macrostomida</taxon>
        <taxon>Macrostomidae</taxon>
        <taxon>Macrostomum</taxon>
    </lineage>
</organism>
<dbReference type="Proteomes" id="UP000095280">
    <property type="component" value="Unplaced"/>
</dbReference>
<dbReference type="PANTHER" id="PTHR46989:SF3">
    <property type="entry name" value="USPA DOMAIN-CONTAINING PROTEIN"/>
    <property type="match status" value="1"/>
</dbReference>
<evidence type="ECO:0000313" key="5">
    <source>
        <dbReference type="WBParaSite" id="maker-uti_cns_0011562-snap-gene-0.6-mRNA-1"/>
    </source>
</evidence>
<protein>
    <submittedName>
        <fullName evidence="4 5">Usp domain-containing protein</fullName>
    </submittedName>
</protein>
<proteinExistence type="predicted"/>
<dbReference type="InterPro" id="IPR014729">
    <property type="entry name" value="Rossmann-like_a/b/a_fold"/>
</dbReference>